<comment type="cofactor">
    <cofactor evidence="1">
        <name>pyridoxal 5'-phosphate</name>
        <dbReference type="ChEBI" id="CHEBI:597326"/>
    </cofactor>
</comment>
<keyword evidence="8" id="KW-1185">Reference proteome</keyword>
<dbReference type="PANTHER" id="PTHR42790:SF1">
    <property type="entry name" value="AROMATIC AMINO ACID AMINOTRANSFERASE, HYPOTHETICAL (EUROFUNG)"/>
    <property type="match status" value="1"/>
</dbReference>
<evidence type="ECO:0000256" key="3">
    <source>
        <dbReference type="ARBA" id="ARBA00022576"/>
    </source>
</evidence>
<dbReference type="InterPro" id="IPR050859">
    <property type="entry name" value="Class-I_PLP-dep_aminotransf"/>
</dbReference>
<dbReference type="Gene3D" id="3.40.640.10">
    <property type="entry name" value="Type I PLP-dependent aspartate aminotransferase-like (Major domain)"/>
    <property type="match status" value="1"/>
</dbReference>
<protein>
    <recommendedName>
        <fullName evidence="6">Aminotransferase class I/classII large domain-containing protein</fullName>
    </recommendedName>
</protein>
<dbReference type="STRING" id="60172.A0A1V6RDZ2"/>
<dbReference type="InterPro" id="IPR015421">
    <property type="entry name" value="PyrdxlP-dep_Trfase_major"/>
</dbReference>
<sequence>MSESNLRPIDLKGHFSRSSQRRAPNVLKEYYRFLRVPDMRNLAGGLPFSANFPFESIELSVVRPESHLHKNSDGIKSASAEDFTTQMHIPRTAQGSNPVRRVDLDTALQYGSAQGYPPLYSWLRKLVNTVYHPNIPYEGQADVMINGGAADGLSKVFELLFNNWDEDLNDVQDREGLLVEEFVYGPPIAQIKPKGINVVPVKMDAEGILAHGDGSLSHVLQTWNSALGKRPHVVYVIPTGQNPTSGVLSLKRRIELYEVCSHFDLVLIEDDPYWNLYYPSTLSTATKYRGRPMSTDFPMDPDHNYCTGSLGGKSTGHQFLDQLVPSFLSIDRDGRVIRLDSFSKTIAPGCRLGWITAQPSVCEQLFRITDSTTQQPSGFVQAIVMQLLGDFETPSFTESTVNSNERPAGWGLNGWVNWLEGLRSTYERRMTAMATVLEENRHVSSEHGQTEMFSFNWPMGGMFLWVRVHISNHPLVSVDPRRLMLALWLHCTQHPYRILVVPGGEFAATKKIEDDHGYLFFRFCFAAVEESALVASSKSFVEACRSFWDIEDVEVIEKILQENADEGEAGFDREIIEEQ</sequence>
<dbReference type="CDD" id="cd00609">
    <property type="entry name" value="AAT_like"/>
    <property type="match status" value="1"/>
</dbReference>
<accession>A0A1V6RDZ2</accession>
<dbReference type="GO" id="GO:0030170">
    <property type="term" value="F:pyridoxal phosphate binding"/>
    <property type="evidence" value="ECO:0007669"/>
    <property type="project" value="InterPro"/>
</dbReference>
<name>A0A1V6RDZ2_9EURO</name>
<evidence type="ECO:0000259" key="6">
    <source>
        <dbReference type="Pfam" id="PF00155"/>
    </source>
</evidence>
<comment type="caution">
    <text evidence="7">The sequence shown here is derived from an EMBL/GenBank/DDBJ whole genome shotgun (WGS) entry which is preliminary data.</text>
</comment>
<keyword evidence="4" id="KW-0808">Transferase</keyword>
<dbReference type="Proteomes" id="UP000191612">
    <property type="component" value="Unassembled WGS sequence"/>
</dbReference>
<evidence type="ECO:0000256" key="4">
    <source>
        <dbReference type="ARBA" id="ARBA00022679"/>
    </source>
</evidence>
<dbReference type="AlphaFoldDB" id="A0A1V6RDZ2"/>
<evidence type="ECO:0000256" key="5">
    <source>
        <dbReference type="ARBA" id="ARBA00022898"/>
    </source>
</evidence>
<gene>
    <name evidence="7" type="ORF">PENSOL_c006G06093</name>
</gene>
<keyword evidence="5" id="KW-0663">Pyridoxal phosphate</keyword>
<dbReference type="SUPFAM" id="SSF53383">
    <property type="entry name" value="PLP-dependent transferases"/>
    <property type="match status" value="1"/>
</dbReference>
<dbReference type="InterPro" id="IPR004839">
    <property type="entry name" value="Aminotransferase_I/II_large"/>
</dbReference>
<evidence type="ECO:0000313" key="7">
    <source>
        <dbReference type="EMBL" id="OQD99467.1"/>
    </source>
</evidence>
<dbReference type="PANTHER" id="PTHR42790">
    <property type="entry name" value="AMINOTRANSFERASE"/>
    <property type="match status" value="1"/>
</dbReference>
<reference evidence="8" key="1">
    <citation type="journal article" date="2017" name="Nat. Microbiol.">
        <title>Global analysis of biosynthetic gene clusters reveals vast potential of secondary metabolite production in Penicillium species.</title>
        <authorList>
            <person name="Nielsen J.C."/>
            <person name="Grijseels S."/>
            <person name="Prigent S."/>
            <person name="Ji B."/>
            <person name="Dainat J."/>
            <person name="Nielsen K.F."/>
            <person name="Frisvad J.C."/>
            <person name="Workman M."/>
            <person name="Nielsen J."/>
        </authorList>
    </citation>
    <scope>NUCLEOTIDE SEQUENCE [LARGE SCALE GENOMIC DNA]</scope>
    <source>
        <strain evidence="8">IBT 29525</strain>
    </source>
</reference>
<proteinExistence type="inferred from homology"/>
<dbReference type="InterPro" id="IPR015424">
    <property type="entry name" value="PyrdxlP-dep_Trfase"/>
</dbReference>
<evidence type="ECO:0000313" key="8">
    <source>
        <dbReference type="Proteomes" id="UP000191612"/>
    </source>
</evidence>
<keyword evidence="3" id="KW-0032">Aminotransferase</keyword>
<feature type="domain" description="Aminotransferase class I/classII large" evidence="6">
    <location>
        <begin position="103"/>
        <end position="531"/>
    </location>
</feature>
<dbReference type="GO" id="GO:0008483">
    <property type="term" value="F:transaminase activity"/>
    <property type="evidence" value="ECO:0007669"/>
    <property type="project" value="UniProtKB-KW"/>
</dbReference>
<organism evidence="7 8">
    <name type="scientific">Penicillium solitum</name>
    <dbReference type="NCBI Taxonomy" id="60172"/>
    <lineage>
        <taxon>Eukaryota</taxon>
        <taxon>Fungi</taxon>
        <taxon>Dikarya</taxon>
        <taxon>Ascomycota</taxon>
        <taxon>Pezizomycotina</taxon>
        <taxon>Eurotiomycetes</taxon>
        <taxon>Eurotiomycetidae</taxon>
        <taxon>Eurotiales</taxon>
        <taxon>Aspergillaceae</taxon>
        <taxon>Penicillium</taxon>
    </lineage>
</organism>
<dbReference type="EMBL" id="MDYO01000006">
    <property type="protein sequence ID" value="OQD99467.1"/>
    <property type="molecule type" value="Genomic_DNA"/>
</dbReference>
<comment type="similarity">
    <text evidence="2">Belongs to the class-I pyridoxal-phosphate-dependent aminotransferase family.</text>
</comment>
<evidence type="ECO:0000256" key="1">
    <source>
        <dbReference type="ARBA" id="ARBA00001933"/>
    </source>
</evidence>
<evidence type="ECO:0000256" key="2">
    <source>
        <dbReference type="ARBA" id="ARBA00007441"/>
    </source>
</evidence>
<dbReference type="Pfam" id="PF00155">
    <property type="entry name" value="Aminotran_1_2"/>
    <property type="match status" value="1"/>
</dbReference>
<dbReference type="GO" id="GO:1901605">
    <property type="term" value="P:alpha-amino acid metabolic process"/>
    <property type="evidence" value="ECO:0007669"/>
    <property type="project" value="TreeGrafter"/>
</dbReference>